<evidence type="ECO:0000313" key="2">
    <source>
        <dbReference type="Proteomes" id="UP000824890"/>
    </source>
</evidence>
<feature type="non-terminal residue" evidence="1">
    <location>
        <position position="1"/>
    </location>
</feature>
<gene>
    <name evidence="1" type="ORF">HID58_069554</name>
</gene>
<protein>
    <submittedName>
        <fullName evidence="1">Uncharacterized protein</fullName>
    </submittedName>
</protein>
<organism evidence="1 2">
    <name type="scientific">Brassica napus</name>
    <name type="common">Rape</name>
    <dbReference type="NCBI Taxonomy" id="3708"/>
    <lineage>
        <taxon>Eukaryota</taxon>
        <taxon>Viridiplantae</taxon>
        <taxon>Streptophyta</taxon>
        <taxon>Embryophyta</taxon>
        <taxon>Tracheophyta</taxon>
        <taxon>Spermatophyta</taxon>
        <taxon>Magnoliopsida</taxon>
        <taxon>eudicotyledons</taxon>
        <taxon>Gunneridae</taxon>
        <taxon>Pentapetalae</taxon>
        <taxon>rosids</taxon>
        <taxon>malvids</taxon>
        <taxon>Brassicales</taxon>
        <taxon>Brassicaceae</taxon>
        <taxon>Brassiceae</taxon>
        <taxon>Brassica</taxon>
    </lineage>
</organism>
<sequence length="119" mass="13741">VYVYCVTPSHNVTRSRLVYVDVCINAPDRAPVVSVLLASDQPIRPTHPMRLEFSLVMVWLSPALLHHWGSELLMPLVSQKARHALLCHRIRPLTWIRLQQARQCHPCGTKRFFPYAYAQ</sequence>
<proteinExistence type="predicted"/>
<dbReference type="Proteomes" id="UP000824890">
    <property type="component" value="Unassembled WGS sequence"/>
</dbReference>
<comment type="caution">
    <text evidence="1">The sequence shown here is derived from an EMBL/GenBank/DDBJ whole genome shotgun (WGS) entry which is preliminary data.</text>
</comment>
<reference evidence="1 2" key="1">
    <citation type="submission" date="2021-05" db="EMBL/GenBank/DDBJ databases">
        <title>Genome Assembly of Synthetic Allotetraploid Brassica napus Reveals Homoeologous Exchanges between Subgenomes.</title>
        <authorList>
            <person name="Davis J.T."/>
        </authorList>
    </citation>
    <scope>NUCLEOTIDE SEQUENCE [LARGE SCALE GENOMIC DNA]</scope>
    <source>
        <strain evidence="2">cv. Da-Ae</strain>
        <tissue evidence="1">Seedling</tissue>
    </source>
</reference>
<accession>A0ABQ7YW72</accession>
<name>A0ABQ7YW72_BRANA</name>
<dbReference type="EMBL" id="JAGKQM010000016">
    <property type="protein sequence ID" value="KAH0872192.1"/>
    <property type="molecule type" value="Genomic_DNA"/>
</dbReference>
<keyword evidence="2" id="KW-1185">Reference proteome</keyword>
<evidence type="ECO:0000313" key="1">
    <source>
        <dbReference type="EMBL" id="KAH0872192.1"/>
    </source>
</evidence>